<comment type="caution">
    <text evidence="2">The sequence shown here is derived from an EMBL/GenBank/DDBJ whole genome shotgun (WGS) entry which is preliminary data.</text>
</comment>
<proteinExistence type="predicted"/>
<dbReference type="EMBL" id="JBFOLJ010000006">
    <property type="protein sequence ID" value="KAL2529699.1"/>
    <property type="molecule type" value="Genomic_DNA"/>
</dbReference>
<feature type="region of interest" description="Disordered" evidence="1">
    <location>
        <begin position="1"/>
        <end position="20"/>
    </location>
</feature>
<keyword evidence="3" id="KW-1185">Reference proteome</keyword>
<name>A0ABD1UXC4_9LAMI</name>
<dbReference type="Proteomes" id="UP001604277">
    <property type="component" value="Unassembled WGS sequence"/>
</dbReference>
<accession>A0ABD1UXC4</accession>
<sequence>MSKNKESKNQGSKRIATDPRFCDKGSKASLSSVVVTGIIVWPRTVVHSSRVVLTSIDPAGIDEVGPSARLPNMGLRDEPIDDPFWMRLWMSDSTNLRVKPWKKECIMAEVETSKVAIANNTIRAYQENLYNISEFKEMEAEAMDQGEKKMMRIIQEKRPHWDFNFI</sequence>
<evidence type="ECO:0000313" key="2">
    <source>
        <dbReference type="EMBL" id="KAL2529699.1"/>
    </source>
</evidence>
<reference evidence="3" key="1">
    <citation type="submission" date="2024-07" db="EMBL/GenBank/DDBJ databases">
        <title>Two chromosome-level genome assemblies of Korean endemic species Abeliophyllum distichum and Forsythia ovata (Oleaceae).</title>
        <authorList>
            <person name="Jang H."/>
        </authorList>
    </citation>
    <scope>NUCLEOTIDE SEQUENCE [LARGE SCALE GENOMIC DNA]</scope>
</reference>
<organism evidence="2 3">
    <name type="scientific">Forsythia ovata</name>
    <dbReference type="NCBI Taxonomy" id="205694"/>
    <lineage>
        <taxon>Eukaryota</taxon>
        <taxon>Viridiplantae</taxon>
        <taxon>Streptophyta</taxon>
        <taxon>Embryophyta</taxon>
        <taxon>Tracheophyta</taxon>
        <taxon>Spermatophyta</taxon>
        <taxon>Magnoliopsida</taxon>
        <taxon>eudicotyledons</taxon>
        <taxon>Gunneridae</taxon>
        <taxon>Pentapetalae</taxon>
        <taxon>asterids</taxon>
        <taxon>lamiids</taxon>
        <taxon>Lamiales</taxon>
        <taxon>Oleaceae</taxon>
        <taxon>Forsythieae</taxon>
        <taxon>Forsythia</taxon>
    </lineage>
</organism>
<dbReference type="AlphaFoldDB" id="A0ABD1UXC4"/>
<protein>
    <submittedName>
        <fullName evidence="2">Uncharacterized protein</fullName>
    </submittedName>
</protein>
<gene>
    <name evidence="2" type="ORF">Fot_22300</name>
</gene>
<evidence type="ECO:0000256" key="1">
    <source>
        <dbReference type="SAM" id="MobiDB-lite"/>
    </source>
</evidence>
<evidence type="ECO:0000313" key="3">
    <source>
        <dbReference type="Proteomes" id="UP001604277"/>
    </source>
</evidence>